<keyword evidence="4" id="KW-1185">Reference proteome</keyword>
<dbReference type="EMBL" id="CAHIKZ030001768">
    <property type="protein sequence ID" value="CAE1274176.1"/>
    <property type="molecule type" value="Genomic_DNA"/>
</dbReference>
<dbReference type="Proteomes" id="UP000597762">
    <property type="component" value="Unassembled WGS sequence"/>
</dbReference>
<reference evidence="3" key="1">
    <citation type="submission" date="2021-01" db="EMBL/GenBank/DDBJ databases">
        <authorList>
            <person name="Li R."/>
            <person name="Bekaert M."/>
        </authorList>
    </citation>
    <scope>NUCLEOTIDE SEQUENCE</scope>
    <source>
        <strain evidence="3">Farmed</strain>
    </source>
</reference>
<feature type="transmembrane region" description="Helical" evidence="2">
    <location>
        <begin position="49"/>
        <end position="74"/>
    </location>
</feature>
<feature type="transmembrane region" description="Helical" evidence="2">
    <location>
        <begin position="125"/>
        <end position="148"/>
    </location>
</feature>
<evidence type="ECO:0000313" key="4">
    <source>
        <dbReference type="Proteomes" id="UP000597762"/>
    </source>
</evidence>
<evidence type="ECO:0000313" key="3">
    <source>
        <dbReference type="EMBL" id="CAE1274176.1"/>
    </source>
</evidence>
<evidence type="ECO:0000256" key="2">
    <source>
        <dbReference type="SAM" id="Phobius"/>
    </source>
</evidence>
<dbReference type="AlphaFoldDB" id="A0A812CRE8"/>
<evidence type="ECO:0000256" key="1">
    <source>
        <dbReference type="SAM" id="MobiDB-lite"/>
    </source>
</evidence>
<comment type="caution">
    <text evidence="3">The sequence shown here is derived from an EMBL/GenBank/DDBJ whole genome shotgun (WGS) entry which is preliminary data.</text>
</comment>
<gene>
    <name evidence="3" type="ORF">SPHA_38671</name>
</gene>
<feature type="region of interest" description="Disordered" evidence="1">
    <location>
        <begin position="1"/>
        <end position="22"/>
    </location>
</feature>
<organism evidence="3 4">
    <name type="scientific">Acanthosepion pharaonis</name>
    <name type="common">Pharaoh cuttlefish</name>
    <name type="synonym">Sepia pharaonis</name>
    <dbReference type="NCBI Taxonomy" id="158019"/>
    <lineage>
        <taxon>Eukaryota</taxon>
        <taxon>Metazoa</taxon>
        <taxon>Spiralia</taxon>
        <taxon>Lophotrochozoa</taxon>
        <taxon>Mollusca</taxon>
        <taxon>Cephalopoda</taxon>
        <taxon>Coleoidea</taxon>
        <taxon>Decapodiformes</taxon>
        <taxon>Sepiida</taxon>
        <taxon>Sepiina</taxon>
        <taxon>Sepiidae</taxon>
        <taxon>Acanthosepion</taxon>
    </lineage>
</organism>
<sequence>MSCDRSRPMGPSRASFLLPRTSRDRPRPMRLWSGVFPPPSCIRVTNCQIIFLSYIVFTFFFRRILLFLFLHLILKSFTWFSRFSYFSFPSSHRHSLSSTATTFLFLSLFFFLLHHHYHYHQHLLLLLLLLTFSFLLFPFLFFLVFLFFLLRSPVLLFSFLLFILPYFFFSF</sequence>
<accession>A0A812CRE8</accession>
<protein>
    <submittedName>
        <fullName evidence="3">Uncharacterized protein</fullName>
    </submittedName>
</protein>
<keyword evidence="2" id="KW-1133">Transmembrane helix</keyword>
<keyword evidence="2" id="KW-0472">Membrane</keyword>
<proteinExistence type="predicted"/>
<feature type="transmembrane region" description="Helical" evidence="2">
    <location>
        <begin position="154"/>
        <end position="169"/>
    </location>
</feature>
<name>A0A812CRE8_ACAPH</name>
<keyword evidence="2" id="KW-0812">Transmembrane</keyword>
<feature type="transmembrane region" description="Helical" evidence="2">
    <location>
        <begin position="94"/>
        <end position="113"/>
    </location>
</feature>